<keyword evidence="7 12" id="KW-0482">Metalloprotease</keyword>
<evidence type="ECO:0000313" key="13">
    <source>
        <dbReference type="Proteomes" id="UP000812270"/>
    </source>
</evidence>
<keyword evidence="13" id="KW-1185">Reference proteome</keyword>
<evidence type="ECO:0000256" key="4">
    <source>
        <dbReference type="ARBA" id="ARBA00022729"/>
    </source>
</evidence>
<feature type="domain" description="Peptidase M43 pregnancy-associated plasma-A" evidence="10">
    <location>
        <begin position="172"/>
        <end position="338"/>
    </location>
</feature>
<evidence type="ECO:0000259" key="10">
    <source>
        <dbReference type="Pfam" id="PF05572"/>
    </source>
</evidence>
<keyword evidence="4 9" id="KW-0732">Signal</keyword>
<dbReference type="GO" id="GO:0046872">
    <property type="term" value="F:metal ion binding"/>
    <property type="evidence" value="ECO:0007669"/>
    <property type="project" value="UniProtKB-KW"/>
</dbReference>
<keyword evidence="3" id="KW-0479">Metal-binding</keyword>
<evidence type="ECO:0000256" key="6">
    <source>
        <dbReference type="ARBA" id="ARBA00022833"/>
    </source>
</evidence>
<evidence type="ECO:0000259" key="11">
    <source>
        <dbReference type="Pfam" id="PF20009"/>
    </source>
</evidence>
<evidence type="ECO:0000256" key="3">
    <source>
        <dbReference type="ARBA" id="ARBA00022723"/>
    </source>
</evidence>
<dbReference type="Pfam" id="PF05572">
    <property type="entry name" value="Peptidase_M43"/>
    <property type="match status" value="1"/>
</dbReference>
<protein>
    <submittedName>
        <fullName evidence="12">Zinc-dependent metalloprotease</fullName>
    </submittedName>
</protein>
<evidence type="ECO:0000256" key="8">
    <source>
        <dbReference type="ARBA" id="ARBA00023157"/>
    </source>
</evidence>
<feature type="signal peptide" evidence="9">
    <location>
        <begin position="1"/>
        <end position="23"/>
    </location>
</feature>
<dbReference type="AlphaFoldDB" id="A0A9E2SC27"/>
<proteinExistence type="inferred from homology"/>
<keyword evidence="6" id="KW-0862">Zinc</keyword>
<dbReference type="PANTHER" id="PTHR47466">
    <property type="match status" value="1"/>
</dbReference>
<name>A0A9E2SC27_9BACT</name>
<keyword evidence="5" id="KW-0378">Hydrolase</keyword>
<evidence type="ECO:0000313" key="12">
    <source>
        <dbReference type="EMBL" id="MBV4359397.1"/>
    </source>
</evidence>
<dbReference type="InterPro" id="IPR008754">
    <property type="entry name" value="Peptidase_M43"/>
</dbReference>
<sequence length="715" mass="78157">MRSLCLWIVIIPALCILFSRANAQYTCGFDEVNHKLQKADPHYKKLNENFKIQNGSKTLGSAGGDGTPGSIFKIPVVVHVIHKGEAAGVGSNISDAQVTSAITFLTKYYRAQLGNSVDVGIEFELAKVDPSCQPTAGIDRVNGSSVNGYLQYGLTNSAFPGYQNELDVKKLSNWSNTNYCNIWVVSEINGNDGGAGTQGFTYLPGAPSGVDGLVILYSAFGYDPDGTLGYNLKAGTRQNKIVTHEMGHELGLYHTFEGDDANFDGIPDRCPPNADCTVDGDGVCDTGPHERSRSDCPAVPYGSCSPDNNVVKNYMDYSSEDCQDRFTPGQVAKMRAALLQFRPSLINSRALNPIVFPGGVVPIAGARCTPATNTIGLSGYFAGITNVTINDRSFLSGASKDDNPHSGYLNAATGCLNVISLTKGSLNTFSISVLGEEQEQIRVWIDFNNDGFFDNVTEQIYINTRIDAAPNSTVSGTFTVPQQAMENVVVRMRVMDDYSSYSGFPVQDINSACNDLMYGQAEDYPVMITSVLPVTLLSFTAKEQGDDVVVNWITTKEIDNKGFEIERSFDGVDFTTIGFVKATQQNTEQHRYSFTDFNIEQTELYYRLKQIDIDGQSTLSNVVALKRSDVNVESDFALMKNPVIDNVAFSVKGRARNALTATLIDVSGRQVAQWKTDRSGSNYQFDIRDKGLQAGMYILIVHTKDQQYVAKILKQ</sequence>
<evidence type="ECO:0000256" key="5">
    <source>
        <dbReference type="ARBA" id="ARBA00022801"/>
    </source>
</evidence>
<dbReference type="GO" id="GO:0006508">
    <property type="term" value="P:proteolysis"/>
    <property type="evidence" value="ECO:0007669"/>
    <property type="project" value="UniProtKB-KW"/>
</dbReference>
<dbReference type="NCBIfam" id="TIGR04183">
    <property type="entry name" value="Por_Secre_tail"/>
    <property type="match status" value="1"/>
</dbReference>
<evidence type="ECO:0000256" key="9">
    <source>
        <dbReference type="SAM" id="SignalP"/>
    </source>
</evidence>
<comment type="caution">
    <text evidence="12">The sequence shown here is derived from an EMBL/GenBank/DDBJ whole genome shotgun (WGS) entry which is preliminary data.</text>
</comment>
<comment type="similarity">
    <text evidence="1">Belongs to the peptidase M43B family.</text>
</comment>
<dbReference type="RefSeq" id="WP_217793518.1">
    <property type="nucleotide sequence ID" value="NZ_JAHSPG010000015.1"/>
</dbReference>
<accession>A0A9E2SC27</accession>
<feature type="domain" description="GEVED" evidence="11">
    <location>
        <begin position="441"/>
        <end position="526"/>
    </location>
</feature>
<dbReference type="PANTHER" id="PTHR47466:SF1">
    <property type="entry name" value="METALLOPROTEASE MEP1 (AFU_ORTHOLOGUE AFUA_1G07730)-RELATED"/>
    <property type="match status" value="1"/>
</dbReference>
<reference evidence="12" key="1">
    <citation type="submission" date="2021-06" db="EMBL/GenBank/DDBJ databases">
        <authorList>
            <person name="Huq M.A."/>
        </authorList>
    </citation>
    <scope>NUCLEOTIDE SEQUENCE</scope>
    <source>
        <strain evidence="12">MAH-26</strain>
    </source>
</reference>
<organism evidence="12 13">
    <name type="scientific">Pinibacter aurantiacus</name>
    <dbReference type="NCBI Taxonomy" id="2851599"/>
    <lineage>
        <taxon>Bacteria</taxon>
        <taxon>Pseudomonadati</taxon>
        <taxon>Bacteroidota</taxon>
        <taxon>Chitinophagia</taxon>
        <taxon>Chitinophagales</taxon>
        <taxon>Chitinophagaceae</taxon>
        <taxon>Pinibacter</taxon>
    </lineage>
</organism>
<evidence type="ECO:0000256" key="1">
    <source>
        <dbReference type="ARBA" id="ARBA00008721"/>
    </source>
</evidence>
<keyword evidence="2" id="KW-0645">Protease</keyword>
<evidence type="ECO:0000256" key="2">
    <source>
        <dbReference type="ARBA" id="ARBA00022670"/>
    </source>
</evidence>
<dbReference type="InterPro" id="IPR026444">
    <property type="entry name" value="Secre_tail"/>
</dbReference>
<gene>
    <name evidence="12" type="ORF">KTO63_19665</name>
</gene>
<evidence type="ECO:0000256" key="7">
    <source>
        <dbReference type="ARBA" id="ARBA00023049"/>
    </source>
</evidence>
<feature type="chain" id="PRO_5038782491" evidence="9">
    <location>
        <begin position="24"/>
        <end position="715"/>
    </location>
</feature>
<dbReference type="GO" id="GO:0008237">
    <property type="term" value="F:metallopeptidase activity"/>
    <property type="evidence" value="ECO:0007669"/>
    <property type="project" value="UniProtKB-KW"/>
</dbReference>
<dbReference type="Pfam" id="PF20009">
    <property type="entry name" value="GEVED"/>
    <property type="match status" value="1"/>
</dbReference>
<dbReference type="InterPro" id="IPR045474">
    <property type="entry name" value="GEVED"/>
</dbReference>
<dbReference type="Proteomes" id="UP000812270">
    <property type="component" value="Unassembled WGS sequence"/>
</dbReference>
<dbReference type="EMBL" id="JAHSPG010000015">
    <property type="protein sequence ID" value="MBV4359397.1"/>
    <property type="molecule type" value="Genomic_DNA"/>
</dbReference>
<keyword evidence="8" id="KW-1015">Disulfide bond</keyword>